<accession>A0AAJ6NFK6</accession>
<dbReference type="InterPro" id="IPR051917">
    <property type="entry name" value="Transposase-Integrase"/>
</dbReference>
<comment type="function">
    <text evidence="1">Required for the transposition of the insertion element.</text>
</comment>
<dbReference type="GO" id="GO:0015074">
    <property type="term" value="P:DNA integration"/>
    <property type="evidence" value="ECO:0007669"/>
    <property type="project" value="InterPro"/>
</dbReference>
<dbReference type="InterPro" id="IPR036397">
    <property type="entry name" value="RNaseH_sf"/>
</dbReference>
<organism evidence="7 8">
    <name type="scientific">Phocoenobacter skyensis</name>
    <dbReference type="NCBI Taxonomy" id="97481"/>
    <lineage>
        <taxon>Bacteria</taxon>
        <taxon>Pseudomonadati</taxon>
        <taxon>Pseudomonadota</taxon>
        <taxon>Gammaproteobacteria</taxon>
        <taxon>Pasteurellales</taxon>
        <taxon>Pasteurellaceae</taxon>
        <taxon>Phocoenobacter</taxon>
    </lineage>
</organism>
<protein>
    <submittedName>
        <fullName evidence="7">IS30 family transposase</fullName>
    </submittedName>
</protein>
<dbReference type="PROSITE" id="PS50994">
    <property type="entry name" value="INTEGRASE"/>
    <property type="match status" value="1"/>
</dbReference>
<evidence type="ECO:0000256" key="4">
    <source>
        <dbReference type="ARBA" id="ARBA00023125"/>
    </source>
</evidence>
<dbReference type="InterPro" id="IPR012337">
    <property type="entry name" value="RNaseH-like_sf"/>
</dbReference>
<evidence type="ECO:0000256" key="3">
    <source>
        <dbReference type="ARBA" id="ARBA00022578"/>
    </source>
</evidence>
<dbReference type="Pfam" id="PF00665">
    <property type="entry name" value="rve"/>
    <property type="match status" value="1"/>
</dbReference>
<dbReference type="Proteomes" id="UP001231736">
    <property type="component" value="Unassembled WGS sequence"/>
</dbReference>
<evidence type="ECO:0000256" key="1">
    <source>
        <dbReference type="ARBA" id="ARBA00002190"/>
    </source>
</evidence>
<dbReference type="GO" id="GO:0003677">
    <property type="term" value="F:DNA binding"/>
    <property type="evidence" value="ECO:0007669"/>
    <property type="project" value="UniProtKB-KW"/>
</dbReference>
<evidence type="ECO:0000313" key="8">
    <source>
        <dbReference type="Proteomes" id="UP001231736"/>
    </source>
</evidence>
<evidence type="ECO:0000313" key="7">
    <source>
        <dbReference type="EMBL" id="MDP8175884.1"/>
    </source>
</evidence>
<name>A0AAJ6NFK6_9PAST</name>
<gene>
    <name evidence="7" type="ORF">QJU97_10510</name>
</gene>
<evidence type="ECO:0000256" key="2">
    <source>
        <dbReference type="ARBA" id="ARBA00006363"/>
    </source>
</evidence>
<dbReference type="EMBL" id="JASAYT010000051">
    <property type="protein sequence ID" value="MDP8175884.1"/>
    <property type="molecule type" value="Genomic_DNA"/>
</dbReference>
<feature type="domain" description="Integrase catalytic" evidence="6">
    <location>
        <begin position="139"/>
        <end position="296"/>
    </location>
</feature>
<keyword evidence="4" id="KW-0238">DNA-binding</keyword>
<dbReference type="InterPro" id="IPR053392">
    <property type="entry name" value="Transposase_IS30-like"/>
</dbReference>
<sequence>MQHKHSYRQIAKVVGCSATTIFNEVKRNTGTRGYNPRGANKMCRQRHRRKRKKITITPQVWSIIYFYLKKRFSPEQICYTVSKIKELGISPRGIYAYIKRHFHRKDEVYKYLRRGNKKYRKRSKSVGAIIRKIPNRVSIHDRPKEIETKEELGHWEADTIQGKGHHTGILTLVERKTAYTVIVKLEGKNARCLAKRCISTLLPYKEKVKSITFDNGVEFFSHEKIANELECKTYFADPNSPWQRGLNENTNGLIRQYFPKGTDLKSVAQEELDIVERELNLRPRKRRGFHSPSELF</sequence>
<dbReference type="Pfam" id="PF13936">
    <property type="entry name" value="HTH_38"/>
    <property type="match status" value="1"/>
</dbReference>
<dbReference type="InterPro" id="IPR025246">
    <property type="entry name" value="IS30-like_HTH"/>
</dbReference>
<dbReference type="PROSITE" id="PS01043">
    <property type="entry name" value="TRANSPOSASE_IS30"/>
    <property type="match status" value="1"/>
</dbReference>
<evidence type="ECO:0000256" key="5">
    <source>
        <dbReference type="ARBA" id="ARBA00023172"/>
    </source>
</evidence>
<dbReference type="GO" id="GO:0004803">
    <property type="term" value="F:transposase activity"/>
    <property type="evidence" value="ECO:0007669"/>
    <property type="project" value="InterPro"/>
</dbReference>
<dbReference type="PANTHER" id="PTHR10948:SF23">
    <property type="entry name" value="TRANSPOSASE INSI FOR INSERTION SEQUENCE ELEMENT IS30A-RELATED"/>
    <property type="match status" value="1"/>
</dbReference>
<comment type="caution">
    <text evidence="7">The sequence shown here is derived from an EMBL/GenBank/DDBJ whole genome shotgun (WGS) entry which is preliminary data.</text>
</comment>
<dbReference type="InterPro" id="IPR001598">
    <property type="entry name" value="Transposase_IS30_CS"/>
</dbReference>
<dbReference type="SUPFAM" id="SSF53098">
    <property type="entry name" value="Ribonuclease H-like"/>
    <property type="match status" value="1"/>
</dbReference>
<keyword evidence="3" id="KW-0815">Transposition</keyword>
<dbReference type="GO" id="GO:0006313">
    <property type="term" value="P:DNA transposition"/>
    <property type="evidence" value="ECO:0007669"/>
    <property type="project" value="InterPro"/>
</dbReference>
<evidence type="ECO:0000259" key="6">
    <source>
        <dbReference type="PROSITE" id="PS50994"/>
    </source>
</evidence>
<dbReference type="NCBIfam" id="NF033563">
    <property type="entry name" value="transpos_IS30"/>
    <property type="match status" value="1"/>
</dbReference>
<dbReference type="InterPro" id="IPR001584">
    <property type="entry name" value="Integrase_cat-core"/>
</dbReference>
<dbReference type="AlphaFoldDB" id="A0AAJ6NFK6"/>
<dbReference type="PANTHER" id="PTHR10948">
    <property type="entry name" value="TRANSPOSASE"/>
    <property type="match status" value="1"/>
</dbReference>
<reference evidence="7" key="1">
    <citation type="journal article" date="2023" name="Front. Microbiol.">
        <title>Phylogeography and host specificity of Pasteurellaceae pathogenic to sea-farmed fish in the north-east Atlantic.</title>
        <authorList>
            <person name="Gulla S."/>
            <person name="Colquhoun D.J."/>
            <person name="Olsen A.B."/>
            <person name="Spilsberg B."/>
            <person name="Lagesen K."/>
            <person name="Aakesson C.P."/>
            <person name="Strom S."/>
            <person name="Manji F."/>
            <person name="Birkbeck T.H."/>
            <person name="Nilsen H.K."/>
        </authorList>
    </citation>
    <scope>NUCLEOTIDE SEQUENCE</scope>
    <source>
        <strain evidence="7">98B1</strain>
    </source>
</reference>
<dbReference type="GO" id="GO:0005829">
    <property type="term" value="C:cytosol"/>
    <property type="evidence" value="ECO:0007669"/>
    <property type="project" value="TreeGrafter"/>
</dbReference>
<comment type="similarity">
    <text evidence="2">Belongs to the transposase IS30 family.</text>
</comment>
<keyword evidence="5" id="KW-0233">DNA recombination</keyword>
<dbReference type="Gene3D" id="3.30.420.10">
    <property type="entry name" value="Ribonuclease H-like superfamily/Ribonuclease H"/>
    <property type="match status" value="1"/>
</dbReference>
<proteinExistence type="inferred from homology"/>
<dbReference type="RefSeq" id="WP_306376471.1">
    <property type="nucleotide sequence ID" value="NZ_JASAYT010000051.1"/>
</dbReference>